<organism evidence="1">
    <name type="scientific">uncultured Caudovirales phage</name>
    <dbReference type="NCBI Taxonomy" id="2100421"/>
    <lineage>
        <taxon>Viruses</taxon>
        <taxon>Duplodnaviria</taxon>
        <taxon>Heunggongvirae</taxon>
        <taxon>Uroviricota</taxon>
        <taxon>Caudoviricetes</taxon>
        <taxon>Peduoviridae</taxon>
        <taxon>Maltschvirus</taxon>
        <taxon>Maltschvirus maltsch</taxon>
    </lineage>
</organism>
<evidence type="ECO:0000313" key="1">
    <source>
        <dbReference type="EMBL" id="CAB4138432.1"/>
    </source>
</evidence>
<gene>
    <name evidence="1" type="ORF">UFOVP331_39</name>
</gene>
<proteinExistence type="predicted"/>
<protein>
    <submittedName>
        <fullName evidence="1">Uncharacterized protein</fullName>
    </submittedName>
</protein>
<name>A0A6J5LX35_9CAUD</name>
<dbReference type="EMBL" id="LR796345">
    <property type="protein sequence ID" value="CAB4138432.1"/>
    <property type="molecule type" value="Genomic_DNA"/>
</dbReference>
<reference evidence="1" key="1">
    <citation type="submission" date="2020-04" db="EMBL/GenBank/DDBJ databases">
        <authorList>
            <person name="Chiriac C."/>
            <person name="Salcher M."/>
            <person name="Ghai R."/>
            <person name="Kavagutti S V."/>
        </authorList>
    </citation>
    <scope>NUCLEOTIDE SEQUENCE</scope>
</reference>
<accession>A0A6J5LX35</accession>
<sequence length="82" mass="9205">MIIVLTIITFVLALFLASVIIHIIKIQKELADLNEIYAEQDHLLTMMAKHNEILASAVLDIQKGLVEQQSVIYPFGRIMGEA</sequence>